<dbReference type="SMART" id="SM00848">
    <property type="entry name" value="Inhibitor_I29"/>
    <property type="match status" value="1"/>
</dbReference>
<dbReference type="Gene3D" id="1.10.287.2250">
    <property type="match status" value="1"/>
</dbReference>
<gene>
    <name evidence="2" type="ORF">PAHAL_3G127200</name>
</gene>
<name>A0A2T8KI56_9POAL</name>
<evidence type="ECO:0000313" key="2">
    <source>
        <dbReference type="EMBL" id="PVH61812.1"/>
    </source>
</evidence>
<proteinExistence type="predicted"/>
<dbReference type="InterPro" id="IPR013201">
    <property type="entry name" value="Prot_inhib_I29"/>
</dbReference>
<dbReference type="Pfam" id="PF08246">
    <property type="entry name" value="Inhibitor_I29"/>
    <property type="match status" value="1"/>
</dbReference>
<dbReference type="InterPro" id="IPR038765">
    <property type="entry name" value="Papain-like_cys_pep_sf"/>
</dbReference>
<dbReference type="SUPFAM" id="SSF54001">
    <property type="entry name" value="Cysteine proteinases"/>
    <property type="match status" value="1"/>
</dbReference>
<dbReference type="AlphaFoldDB" id="A0A2T8KI56"/>
<evidence type="ECO:0000259" key="1">
    <source>
        <dbReference type="SMART" id="SM00848"/>
    </source>
</evidence>
<dbReference type="Gramene" id="PVH61812">
    <property type="protein sequence ID" value="PVH61812"/>
    <property type="gene ID" value="PAHAL_3G127200"/>
</dbReference>
<sequence>MPLYKQEVSVKEVMSDREAVRQEDAEVDEATMKARFQDWMVEYGRSYRTEKEKARRYEVFKETAIHADKANASTRAGARVAAPNLEFHNFDWEIYIDHINNMAAHGWFIGREDVKQVYVPNYLHKYCCCFNKNAHCQPENLILFWMLTIRLCSSHDCT</sequence>
<organism evidence="2">
    <name type="scientific">Panicum hallii</name>
    <dbReference type="NCBI Taxonomy" id="206008"/>
    <lineage>
        <taxon>Eukaryota</taxon>
        <taxon>Viridiplantae</taxon>
        <taxon>Streptophyta</taxon>
        <taxon>Embryophyta</taxon>
        <taxon>Tracheophyta</taxon>
        <taxon>Spermatophyta</taxon>
        <taxon>Magnoliopsida</taxon>
        <taxon>Liliopsida</taxon>
        <taxon>Poales</taxon>
        <taxon>Poaceae</taxon>
        <taxon>PACMAD clade</taxon>
        <taxon>Panicoideae</taxon>
        <taxon>Panicodae</taxon>
        <taxon>Paniceae</taxon>
        <taxon>Panicinae</taxon>
        <taxon>Panicum</taxon>
        <taxon>Panicum sect. Panicum</taxon>
    </lineage>
</organism>
<accession>A0A2T8KI56</accession>
<protein>
    <recommendedName>
        <fullName evidence="1">Cathepsin propeptide inhibitor domain-containing protein</fullName>
    </recommendedName>
</protein>
<reference evidence="2" key="1">
    <citation type="submission" date="2018-04" db="EMBL/GenBank/DDBJ databases">
        <title>WGS assembly of Panicum hallii.</title>
        <authorList>
            <person name="Lovell J."/>
            <person name="Jenkins J."/>
            <person name="Lowry D."/>
            <person name="Mamidi S."/>
            <person name="Sreedasyam A."/>
            <person name="Weng X."/>
            <person name="Barry K."/>
            <person name="Bonette J."/>
            <person name="Campitelli B."/>
            <person name="Daum C."/>
            <person name="Gordon S."/>
            <person name="Gould B."/>
            <person name="Lipzen A."/>
            <person name="Macqueen A."/>
            <person name="Palacio-Mejia J."/>
            <person name="Plott C."/>
            <person name="Shakirov E."/>
            <person name="Shu S."/>
            <person name="Yoshinaga Y."/>
            <person name="Zane M."/>
            <person name="Rokhsar D."/>
            <person name="Grimwood J."/>
            <person name="Schmutz J."/>
            <person name="Juenger T."/>
        </authorList>
    </citation>
    <scope>NUCLEOTIDE SEQUENCE [LARGE SCALE GENOMIC DNA]</scope>
    <source>
        <strain evidence="2">FIL2</strain>
    </source>
</reference>
<dbReference type="EMBL" id="CM008048">
    <property type="protein sequence ID" value="PVH61812.1"/>
    <property type="molecule type" value="Genomic_DNA"/>
</dbReference>
<dbReference type="Proteomes" id="UP000243499">
    <property type="component" value="Chromosome 3"/>
</dbReference>
<feature type="domain" description="Cathepsin propeptide inhibitor" evidence="1">
    <location>
        <begin position="36"/>
        <end position="87"/>
    </location>
</feature>